<dbReference type="Proteomes" id="UP000636479">
    <property type="component" value="Unassembled WGS sequence"/>
</dbReference>
<dbReference type="RefSeq" id="XP_037214485.1">
    <property type="nucleotide sequence ID" value="XM_037369279.1"/>
</dbReference>
<accession>A0A8H6VV88</accession>
<name>A0A8H6VV88_9AGAR</name>
<dbReference type="EMBL" id="JACAZF010000013">
    <property type="protein sequence ID" value="KAF7291363.1"/>
    <property type="molecule type" value="Genomic_DNA"/>
</dbReference>
<protein>
    <submittedName>
        <fullName evidence="1">Uncharacterized protein</fullName>
    </submittedName>
</protein>
<dbReference type="GeneID" id="59351795"/>
<comment type="caution">
    <text evidence="1">The sequence shown here is derived from an EMBL/GenBank/DDBJ whole genome shotgun (WGS) entry which is preliminary data.</text>
</comment>
<proteinExistence type="predicted"/>
<evidence type="ECO:0000313" key="2">
    <source>
        <dbReference type="Proteomes" id="UP000636479"/>
    </source>
</evidence>
<reference evidence="1" key="1">
    <citation type="submission" date="2020-05" db="EMBL/GenBank/DDBJ databases">
        <title>Mycena genomes resolve the evolution of fungal bioluminescence.</title>
        <authorList>
            <person name="Tsai I.J."/>
        </authorList>
    </citation>
    <scope>NUCLEOTIDE SEQUENCE</scope>
    <source>
        <strain evidence="1">171206Taipei</strain>
    </source>
</reference>
<evidence type="ECO:0000313" key="1">
    <source>
        <dbReference type="EMBL" id="KAF7291363.1"/>
    </source>
</evidence>
<keyword evidence="2" id="KW-1185">Reference proteome</keyword>
<organism evidence="1 2">
    <name type="scientific">Mycena indigotica</name>
    <dbReference type="NCBI Taxonomy" id="2126181"/>
    <lineage>
        <taxon>Eukaryota</taxon>
        <taxon>Fungi</taxon>
        <taxon>Dikarya</taxon>
        <taxon>Basidiomycota</taxon>
        <taxon>Agaricomycotina</taxon>
        <taxon>Agaricomycetes</taxon>
        <taxon>Agaricomycetidae</taxon>
        <taxon>Agaricales</taxon>
        <taxon>Marasmiineae</taxon>
        <taxon>Mycenaceae</taxon>
        <taxon>Mycena</taxon>
    </lineage>
</organism>
<dbReference type="AlphaFoldDB" id="A0A8H6VV88"/>
<sequence>MRWHSFHGEHGQVPALRLQWYKRQRILCLNIFIPFVPSSMSYAYQQSQNGQRYSMMTTSDYENTFEMDISSQDYNSAPFTQIPRQNSSDSFDSSQPAAPSLASTLIHVVNPIDFVESISATLELSLENKAELHRLRASLDLPHSELILILFSAAHNLFNVQMALANAAAIAELKAEILQLRKTLHQVALTQDQKDEVIAAVKLVVFDPKRQLFDNDSLITSTIASLKKNKATNGFYDIFNDYSAPRARILQKDIRTPASYAKNSLLKHIGESINQSLTTATRGAAKKMGLESTKIANKHLLRMILYRDFARLNPKLLHEDSNKFQSTDSSTNISNTAKPQKTDQSFWGLFSGHVGNLVKDFGTETSSDEWKKYFMVRVKKEEELHPEDPIDGLREYKARTPLTQASPSAGPQVGAQPEARHIRPLPRRLDGMSVPTPSTSALQGNNQGMWFSLGCVFRLKSSKVSVPTQHPTSVPASSPLCAAVICMRIPLCLASASWDMELLRHSKVHMVIREAHIGDD</sequence>
<gene>
    <name evidence="1" type="ORF">MIND_01280800</name>
</gene>
<dbReference type="OrthoDB" id="3007288at2759"/>